<evidence type="ECO:0000256" key="1">
    <source>
        <dbReference type="SAM" id="Phobius"/>
    </source>
</evidence>
<feature type="signal peptide" evidence="2">
    <location>
        <begin position="1"/>
        <end position="19"/>
    </location>
</feature>
<sequence>MIPISATLLTALFVYPLFSCPLATPNLSTPTLIFSHAYLLSTCKQDDLVFFDEHCDSTRTDLIPPLLCYAPAGTLLSTLASTMLLRGCVIFLSHFHRRRPDRQARLLFCFIFPFGSAPMLS</sequence>
<keyword evidence="1" id="KW-0472">Membrane</keyword>
<gene>
    <name evidence="3" type="ORF">BO82DRAFT_50027</name>
</gene>
<dbReference type="EMBL" id="KZ821692">
    <property type="protein sequence ID" value="PYH83033.1"/>
    <property type="molecule type" value="Genomic_DNA"/>
</dbReference>
<evidence type="ECO:0000313" key="3">
    <source>
        <dbReference type="EMBL" id="PYH83033.1"/>
    </source>
</evidence>
<keyword evidence="1" id="KW-0812">Transmembrane</keyword>
<name>A0A319CVX5_9EURO</name>
<keyword evidence="2" id="KW-0732">Signal</keyword>
<reference evidence="3 4" key="1">
    <citation type="submission" date="2016-12" db="EMBL/GenBank/DDBJ databases">
        <title>The genomes of Aspergillus section Nigri reveals drivers in fungal speciation.</title>
        <authorList>
            <consortium name="DOE Joint Genome Institute"/>
            <person name="Vesth T.C."/>
            <person name="Nybo J."/>
            <person name="Theobald S."/>
            <person name="Brandl J."/>
            <person name="Frisvad J.C."/>
            <person name="Nielsen K.F."/>
            <person name="Lyhne E.K."/>
            <person name="Kogle M.E."/>
            <person name="Kuo A."/>
            <person name="Riley R."/>
            <person name="Clum A."/>
            <person name="Nolan M."/>
            <person name="Lipzen A."/>
            <person name="Salamov A."/>
            <person name="Henrissat B."/>
            <person name="Wiebenga A."/>
            <person name="De Vries R.P."/>
            <person name="Grigoriev I.V."/>
            <person name="Mortensen U.H."/>
            <person name="Andersen M.R."/>
            <person name="Baker S.E."/>
        </authorList>
    </citation>
    <scope>NUCLEOTIDE SEQUENCE [LARGE SCALE GENOMIC DNA]</scope>
    <source>
        <strain evidence="3 4">CBS 121591</strain>
    </source>
</reference>
<dbReference type="GeneID" id="37144014"/>
<proteinExistence type="predicted"/>
<organism evidence="3 4">
    <name type="scientific">Aspergillus uvarum CBS 121591</name>
    <dbReference type="NCBI Taxonomy" id="1448315"/>
    <lineage>
        <taxon>Eukaryota</taxon>
        <taxon>Fungi</taxon>
        <taxon>Dikarya</taxon>
        <taxon>Ascomycota</taxon>
        <taxon>Pezizomycotina</taxon>
        <taxon>Eurotiomycetes</taxon>
        <taxon>Eurotiomycetidae</taxon>
        <taxon>Eurotiales</taxon>
        <taxon>Aspergillaceae</taxon>
        <taxon>Aspergillus</taxon>
        <taxon>Aspergillus subgen. Circumdati</taxon>
    </lineage>
</organism>
<dbReference type="AlphaFoldDB" id="A0A319CVX5"/>
<dbReference type="OrthoDB" id="10413486at2759"/>
<dbReference type="RefSeq" id="XP_025493233.1">
    <property type="nucleotide sequence ID" value="XM_025641272.1"/>
</dbReference>
<protein>
    <submittedName>
        <fullName evidence="3">Uncharacterized protein</fullName>
    </submittedName>
</protein>
<feature type="transmembrane region" description="Helical" evidence="1">
    <location>
        <begin position="69"/>
        <end position="92"/>
    </location>
</feature>
<evidence type="ECO:0000256" key="2">
    <source>
        <dbReference type="SAM" id="SignalP"/>
    </source>
</evidence>
<keyword evidence="1" id="KW-1133">Transmembrane helix</keyword>
<accession>A0A319CVX5</accession>
<dbReference type="VEuPathDB" id="FungiDB:BO82DRAFT_50027"/>
<keyword evidence="4" id="KW-1185">Reference proteome</keyword>
<evidence type="ECO:0000313" key="4">
    <source>
        <dbReference type="Proteomes" id="UP000248340"/>
    </source>
</evidence>
<dbReference type="Proteomes" id="UP000248340">
    <property type="component" value="Unassembled WGS sequence"/>
</dbReference>
<feature type="chain" id="PRO_5016466526" evidence="2">
    <location>
        <begin position="20"/>
        <end position="121"/>
    </location>
</feature>